<gene>
    <name evidence="9" type="ORF">B0H03_10326</name>
</gene>
<evidence type="ECO:0000256" key="5">
    <source>
        <dbReference type="ARBA" id="ARBA00023124"/>
    </source>
</evidence>
<dbReference type="Pfam" id="PF02586">
    <property type="entry name" value="SRAP"/>
    <property type="match status" value="1"/>
</dbReference>
<keyword evidence="4 8" id="KW-0378">Hydrolase</keyword>
<dbReference type="PANTHER" id="PTHR13604">
    <property type="entry name" value="DC12-RELATED"/>
    <property type="match status" value="1"/>
</dbReference>
<evidence type="ECO:0000256" key="3">
    <source>
        <dbReference type="ARBA" id="ARBA00022763"/>
    </source>
</evidence>
<proteinExistence type="inferred from homology"/>
<evidence type="ECO:0000256" key="6">
    <source>
        <dbReference type="ARBA" id="ARBA00023125"/>
    </source>
</evidence>
<keyword evidence="6" id="KW-0238">DNA-binding</keyword>
<evidence type="ECO:0000313" key="9">
    <source>
        <dbReference type="EMBL" id="PWJ65180.1"/>
    </source>
</evidence>
<dbReference type="Gene3D" id="3.90.1680.10">
    <property type="entry name" value="SOS response associated peptidase-like"/>
    <property type="match status" value="1"/>
</dbReference>
<sequence length="238" mass="26631">MARRSVWPMCGRFAMDSTTDELIREFVAAGGRAQDWAPDFSIAPTDSAPIVRERMRDGEPEREIEVASWGFTPSWSKGKGASPINARLETVASNGLFRGAFAKQRAIVPMRGYYEWEARADGKQPWFVHGEQPILAAAGLYAARREGDERRISFAIITREARDSSGEVHDRMPVFLTPDIRDDWLSPEPLASAQELLATLDRVSVAIAATITAYPVDRRVNDSRTVEKRDPRVLERIG</sequence>
<dbReference type="PANTHER" id="PTHR13604:SF0">
    <property type="entry name" value="ABASIC SITE PROCESSING PROTEIN HMCES"/>
    <property type="match status" value="1"/>
</dbReference>
<keyword evidence="7" id="KW-0456">Lyase</keyword>
<accession>A0ABX5LEH4</accession>
<dbReference type="Proteomes" id="UP000245674">
    <property type="component" value="Unassembled WGS sequence"/>
</dbReference>
<reference evidence="9 10" key="1">
    <citation type="submission" date="2018-03" db="EMBL/GenBank/DDBJ databases">
        <title>Genomic Encyclopedia of Type Strains, Phase III (KMG-III): the genomes of soil and plant-associated and newly described type strains.</title>
        <authorList>
            <person name="Whitman W."/>
        </authorList>
    </citation>
    <scope>NUCLEOTIDE SEQUENCE [LARGE SCALE GENOMIC DNA]</scope>
    <source>
        <strain evidence="9 10">VKM Ac-1602</strain>
    </source>
</reference>
<name>A0ABX5LEH4_9MICO</name>
<keyword evidence="3" id="KW-0227">DNA damage</keyword>
<keyword evidence="2 8" id="KW-0645">Protease</keyword>
<dbReference type="EC" id="3.4.-.-" evidence="8"/>
<evidence type="ECO:0000256" key="7">
    <source>
        <dbReference type="ARBA" id="ARBA00023239"/>
    </source>
</evidence>
<evidence type="ECO:0000256" key="8">
    <source>
        <dbReference type="RuleBase" id="RU364100"/>
    </source>
</evidence>
<protein>
    <recommendedName>
        <fullName evidence="8">Abasic site processing protein</fullName>
        <ecNumber evidence="8">3.4.-.-</ecNumber>
    </recommendedName>
</protein>
<comment type="similarity">
    <text evidence="1 8">Belongs to the SOS response-associated peptidase family.</text>
</comment>
<evidence type="ECO:0000256" key="4">
    <source>
        <dbReference type="ARBA" id="ARBA00022801"/>
    </source>
</evidence>
<keyword evidence="5" id="KW-0190">Covalent protein-DNA linkage</keyword>
<evidence type="ECO:0000313" key="10">
    <source>
        <dbReference type="Proteomes" id="UP000245674"/>
    </source>
</evidence>
<comment type="caution">
    <text evidence="9">The sequence shown here is derived from an EMBL/GenBank/DDBJ whole genome shotgun (WGS) entry which is preliminary data.</text>
</comment>
<dbReference type="InterPro" id="IPR036590">
    <property type="entry name" value="SRAP-like"/>
</dbReference>
<keyword evidence="10" id="KW-1185">Reference proteome</keyword>
<organism evidence="9 10">
    <name type="scientific">Rathayibacter iranicus NCPPB 2253 = VKM Ac-1602</name>
    <dbReference type="NCBI Taxonomy" id="1328868"/>
    <lineage>
        <taxon>Bacteria</taxon>
        <taxon>Bacillati</taxon>
        <taxon>Actinomycetota</taxon>
        <taxon>Actinomycetes</taxon>
        <taxon>Micrococcales</taxon>
        <taxon>Microbacteriaceae</taxon>
        <taxon>Rathayibacter</taxon>
    </lineage>
</organism>
<evidence type="ECO:0000256" key="2">
    <source>
        <dbReference type="ARBA" id="ARBA00022670"/>
    </source>
</evidence>
<dbReference type="SUPFAM" id="SSF143081">
    <property type="entry name" value="BB1717-like"/>
    <property type="match status" value="1"/>
</dbReference>
<evidence type="ECO:0000256" key="1">
    <source>
        <dbReference type="ARBA" id="ARBA00008136"/>
    </source>
</evidence>
<dbReference type="EMBL" id="QGDV01000003">
    <property type="protein sequence ID" value="PWJ65180.1"/>
    <property type="molecule type" value="Genomic_DNA"/>
</dbReference>
<dbReference type="InterPro" id="IPR003738">
    <property type="entry name" value="SRAP"/>
</dbReference>